<keyword evidence="2" id="KW-1185">Reference proteome</keyword>
<dbReference type="Proteomes" id="UP001642720">
    <property type="component" value="Unassembled WGS sequence"/>
</dbReference>
<organism evidence="1 2">
    <name type="scientific">Trichoderma ghanense</name>
    <dbReference type="NCBI Taxonomy" id="65468"/>
    <lineage>
        <taxon>Eukaryota</taxon>
        <taxon>Fungi</taxon>
        <taxon>Dikarya</taxon>
        <taxon>Ascomycota</taxon>
        <taxon>Pezizomycotina</taxon>
        <taxon>Sordariomycetes</taxon>
        <taxon>Hypocreomycetidae</taxon>
        <taxon>Hypocreales</taxon>
        <taxon>Hypocreaceae</taxon>
        <taxon>Trichoderma</taxon>
    </lineage>
</organism>
<evidence type="ECO:0000313" key="2">
    <source>
        <dbReference type="Proteomes" id="UP001642720"/>
    </source>
</evidence>
<evidence type="ECO:0000313" key="1">
    <source>
        <dbReference type="EMBL" id="TFA99250.1"/>
    </source>
</evidence>
<protein>
    <submittedName>
        <fullName evidence="1">Uncharacterized protein</fullName>
    </submittedName>
</protein>
<comment type="caution">
    <text evidence="1">The sequence shown here is derived from an EMBL/GenBank/DDBJ whole genome shotgun (WGS) entry which is preliminary data.</text>
</comment>
<gene>
    <name evidence="1" type="ORF">CCMA1212_008992</name>
</gene>
<proteinExistence type="predicted"/>
<accession>A0ABY2GTY6</accession>
<name>A0ABY2GTY6_9HYPO</name>
<sequence>MLMVSFGIVSYPSNMQGSLVLEELDDLLQVSQADAVLGVANVHLLTQSTKLGSEARLSSQAEALDNGAVGGGEELGPDAVEMLSGRQLLRDADTKRHLGPGDARQRVLDEHLDGAVDGSGEVQSPLDLPAVAGGQLGQHHHGVDLAVLLGGEVAAVLLVDPGPHLGQVDLLALAVGLPGLDALVGAPDKVLVGLDLVDLDALTLDSAGLGAAGRALVAGGVDALLLRARQGSPAEVVGQDLLHIVRDEHPDGGQAELGHDVLDKVRDNVLVLRLVAERVAGDHGKLLLPDKAHGGASLVSPNLESLVQPRGVGGIAVVGNELLDRRSVERGIGLRGVGLGMGQAGLAVGERLGVAVEERGVSHVSQLEHPGHDTLEAQTGAGMGRRAEVEAGQVLLHALLGNAGGRHVGAQLGGIVDTLATGANLLAANEDVERPGPSRILGVLVGIEGTSACREAVQDVVVGVVLLTDELTQPNLIRRRQVLLGHVTAVVSKHLKSVSEVENQRLVQILELLAGPSLLEDLDLWHGVDGREDVLEELVKELNDLVVVMLNGHFEIQARVLDATKVGRDGHLLGELGALGQEGLAAKVVDLEHGGTALGGGRLKLGGVDLYKAILLESVPELAGDHGSDAEQGLVGRVSQIEDARLHAAAQSLGRLVDAEGCVLRRVDEPQAVNVNLGVGDSGRSDGLRRLLEHAVDLNQGLGRELLHPLNHVHVLPREDTLDREGLVAEEKEVEGLGELALGVYAAAEGDLGADGQLVQLGNGVELIGSEPLLRTLSNEAPELSMLDRGEPWADLRPPPSFMVARIWRVASLWTAGARGELGMDSDDAWGVADGGVAFIVYWW</sequence>
<dbReference type="GeneID" id="300580544"/>
<dbReference type="RefSeq" id="XP_073555452.1">
    <property type="nucleotide sequence ID" value="XM_073706094.1"/>
</dbReference>
<reference evidence="1 2" key="1">
    <citation type="submission" date="2018-01" db="EMBL/GenBank/DDBJ databases">
        <title>Genome characterization of the sugarcane-associated fungus Trichoderma ghanense CCMA-1212 and their application in lignocelulose bioconversion.</title>
        <authorList>
            <person name="Steindorff A.S."/>
            <person name="Mendes T.D."/>
            <person name="Vilela E.S.D."/>
            <person name="Rodrigues D.S."/>
            <person name="Formighieri E.F."/>
            <person name="Melo I.S."/>
            <person name="Favaro L.C.L."/>
        </authorList>
    </citation>
    <scope>NUCLEOTIDE SEQUENCE [LARGE SCALE GENOMIC DNA]</scope>
    <source>
        <strain evidence="1 2">CCMA-1212</strain>
    </source>
</reference>
<dbReference type="EMBL" id="PPTA01000015">
    <property type="protein sequence ID" value="TFA99250.1"/>
    <property type="molecule type" value="Genomic_DNA"/>
</dbReference>